<dbReference type="Pfam" id="PF06258">
    <property type="entry name" value="Mito_fiss_Elm1"/>
    <property type="match status" value="1"/>
</dbReference>
<proteinExistence type="predicted"/>
<reference evidence="1 2" key="1">
    <citation type="journal article" date="2011" name="Int. J. Syst. Evol. Microbiol.">
        <title>Zhongshania antarctica gen. nov., sp. nov. and Zhongshania guokunii sp. nov., gammaproteobacteria respectively isolated from coastal attached (fast) ice and surface seawater of the Antarctic.</title>
        <authorList>
            <person name="Li H.J."/>
            <person name="Zhang X.Y."/>
            <person name="Chen C.X."/>
            <person name="Zhang Y.J."/>
            <person name="Gao Z.M."/>
            <person name="Yu Y."/>
            <person name="Chen X.L."/>
            <person name="Chen B."/>
            <person name="Zhang Y.Z."/>
        </authorList>
    </citation>
    <scope>NUCLEOTIDE SEQUENCE [LARGE SCALE GENOMIC DNA]</scope>
    <source>
        <strain evidence="1 2">ZS6-22T</strain>
    </source>
</reference>
<gene>
    <name evidence="1" type="ORF">AB4876_07470</name>
</gene>
<evidence type="ECO:0000313" key="2">
    <source>
        <dbReference type="Proteomes" id="UP001557485"/>
    </source>
</evidence>
<sequence>MKKFRILVIHDGKPGHFSQSYGLARLIASRCTRCDCEISSLRAKPRLKLLNRLLRYAAASQNAFLQKLILLFYRHTPLPSEAIDLVISFGGNVVALNIALSQYWRIPNVLVGSSYTIPESMISAHVSLKGDMGDSNAVASRLVVCRTEPRRCHRAGRALRANGQRLWAIFVGGDGSGYRYHDADWHRLGAALQAMSAQYGVRWLVSTSRRTGRQGNAILRSYLDASVCAASIWYEDESSEPLDAFIGAASRLFCTEDSLSMLAESLAMAKPVISLRPTDSSPSKTHRDALAYMVNMGLLLQLDFSALAQYRPHHYDPVKSYTAHLDEIFQRFIALGAVAATVQAQRTHYLNLNTAIQVPQL</sequence>
<dbReference type="InterPro" id="IPR009367">
    <property type="entry name" value="Elm1-like"/>
</dbReference>
<dbReference type="EMBL" id="JBFRYA010000005">
    <property type="protein sequence ID" value="MEX1668746.1"/>
    <property type="molecule type" value="Genomic_DNA"/>
</dbReference>
<organism evidence="1 2">
    <name type="scientific">Zhongshania guokunii</name>
    <dbReference type="NCBI Taxonomy" id="641783"/>
    <lineage>
        <taxon>Bacteria</taxon>
        <taxon>Pseudomonadati</taxon>
        <taxon>Pseudomonadota</taxon>
        <taxon>Gammaproteobacteria</taxon>
        <taxon>Cellvibrionales</taxon>
        <taxon>Spongiibacteraceae</taxon>
        <taxon>Zhongshania</taxon>
    </lineage>
</organism>
<comment type="caution">
    <text evidence="1">The sequence shown here is derived from an EMBL/GenBank/DDBJ whole genome shotgun (WGS) entry which is preliminary data.</text>
</comment>
<dbReference type="RefSeq" id="WP_368381028.1">
    <property type="nucleotide sequence ID" value="NZ_JBFRYA010000005.1"/>
</dbReference>
<keyword evidence="2" id="KW-1185">Reference proteome</keyword>
<evidence type="ECO:0000313" key="1">
    <source>
        <dbReference type="EMBL" id="MEX1668746.1"/>
    </source>
</evidence>
<dbReference type="Proteomes" id="UP001557485">
    <property type="component" value="Unassembled WGS sequence"/>
</dbReference>
<protein>
    <submittedName>
        <fullName evidence="1">ELM1/GtrOC1 family putative glycosyltransferase</fullName>
    </submittedName>
</protein>
<accession>A0ABV3U4B8</accession>
<name>A0ABV3U4B8_9GAMM</name>